<dbReference type="Pfam" id="PF04900">
    <property type="entry name" value="Fcf1"/>
    <property type="match status" value="1"/>
</dbReference>
<sequence length="294" mass="32524">MKRRGRLTPLLSGSVLCPGGRGGVFNLEGETPVNQCSFTRSQIRTLRLQKTTHSVPGVLLAGAPSAVEGDDFLSADARFTHRTLLLAGPCLQPLTPTEEGEKEGSYDSCALKELESMKDLYGAKLILQRYQVRNCKHFKNPVSVSECLLSMLEGTNPHHYFVATQDQEVTSGLKKILGVPLLYIILNTIVLDKPSLCSVNHVQAVALREMVTPAQQQSINSLKEVQGIGQDGERQGKKRKRKIPNPLSCLKKKKKQPQTQLLKTEGKKKKRSRQRKRRKLEGGEGPSLKPTPNP</sequence>
<dbReference type="AlphaFoldDB" id="A0A674DC52"/>
<dbReference type="GeneTree" id="ENSGT00940000153117"/>
<evidence type="ECO:0000313" key="7">
    <source>
        <dbReference type="Proteomes" id="UP000472277"/>
    </source>
</evidence>
<organism evidence="6 7">
    <name type="scientific">Salmo trutta</name>
    <name type="common">Brown trout</name>
    <dbReference type="NCBI Taxonomy" id="8032"/>
    <lineage>
        <taxon>Eukaryota</taxon>
        <taxon>Metazoa</taxon>
        <taxon>Chordata</taxon>
        <taxon>Craniata</taxon>
        <taxon>Vertebrata</taxon>
        <taxon>Euteleostomi</taxon>
        <taxon>Actinopterygii</taxon>
        <taxon>Neopterygii</taxon>
        <taxon>Teleostei</taxon>
        <taxon>Protacanthopterygii</taxon>
        <taxon>Salmoniformes</taxon>
        <taxon>Salmonidae</taxon>
        <taxon>Salmoninae</taxon>
        <taxon>Salmo</taxon>
    </lineage>
</organism>
<reference evidence="6" key="2">
    <citation type="submission" date="2025-09" db="UniProtKB">
        <authorList>
            <consortium name="Ensembl"/>
        </authorList>
    </citation>
    <scope>IDENTIFICATION</scope>
</reference>
<feature type="region of interest" description="Disordered" evidence="5">
    <location>
        <begin position="222"/>
        <end position="294"/>
    </location>
</feature>
<keyword evidence="4" id="KW-0539">Nucleus</keyword>
<dbReference type="SUPFAM" id="SSF88723">
    <property type="entry name" value="PIN domain-like"/>
    <property type="match status" value="1"/>
</dbReference>
<evidence type="ECO:0000313" key="6">
    <source>
        <dbReference type="Ensembl" id="ENSSTUP00000093134.1"/>
    </source>
</evidence>
<dbReference type="Gene3D" id="3.40.50.1010">
    <property type="entry name" value="5'-nuclease"/>
    <property type="match status" value="1"/>
</dbReference>
<keyword evidence="2" id="KW-0690">Ribosome biogenesis</keyword>
<dbReference type="InterPro" id="IPR006984">
    <property type="entry name" value="Fcf1/UTP23"/>
</dbReference>
<evidence type="ECO:0000256" key="4">
    <source>
        <dbReference type="ARBA" id="ARBA00023242"/>
    </source>
</evidence>
<reference evidence="6" key="1">
    <citation type="submission" date="2025-08" db="UniProtKB">
        <authorList>
            <consortium name="Ensembl"/>
        </authorList>
    </citation>
    <scope>IDENTIFICATION</scope>
</reference>
<protein>
    <submittedName>
        <fullName evidence="6">UTP23 small subunit processome component</fullName>
    </submittedName>
</protein>
<evidence type="ECO:0000256" key="3">
    <source>
        <dbReference type="ARBA" id="ARBA00022552"/>
    </source>
</evidence>
<name>A0A674DC52_SALTR</name>
<evidence type="ECO:0000256" key="1">
    <source>
        <dbReference type="ARBA" id="ARBA00004604"/>
    </source>
</evidence>
<keyword evidence="3" id="KW-0698">rRNA processing</keyword>
<gene>
    <name evidence="6" type="primary">UTP23</name>
    <name evidence="6" type="synonym">LOC115173412</name>
</gene>
<keyword evidence="7" id="KW-1185">Reference proteome</keyword>
<accession>A0A674DC52</accession>
<dbReference type="PANTHER" id="PTHR12416">
    <property type="entry name" value="RRNA-PROCESSING PROTEIN UTP23 HOMOLOG"/>
    <property type="match status" value="1"/>
</dbReference>
<evidence type="ECO:0000256" key="2">
    <source>
        <dbReference type="ARBA" id="ARBA00022517"/>
    </source>
</evidence>
<comment type="subcellular location">
    <subcellularLocation>
        <location evidence="1">Nucleus</location>
        <location evidence="1">Nucleolus</location>
    </subcellularLocation>
</comment>
<dbReference type="GO" id="GO:0006364">
    <property type="term" value="P:rRNA processing"/>
    <property type="evidence" value="ECO:0007669"/>
    <property type="project" value="UniProtKB-KW"/>
</dbReference>
<dbReference type="InterPro" id="IPR029060">
    <property type="entry name" value="PIN-like_dom_sf"/>
</dbReference>
<dbReference type="Proteomes" id="UP000472277">
    <property type="component" value="Chromosome 34"/>
</dbReference>
<evidence type="ECO:0000256" key="5">
    <source>
        <dbReference type="SAM" id="MobiDB-lite"/>
    </source>
</evidence>
<dbReference type="Ensembl" id="ENSSTUT00000099415.1">
    <property type="protein sequence ID" value="ENSSTUP00000093134.1"/>
    <property type="gene ID" value="ENSSTUG00000041237.1"/>
</dbReference>
<dbReference type="GO" id="GO:0032040">
    <property type="term" value="C:small-subunit processome"/>
    <property type="evidence" value="ECO:0007669"/>
    <property type="project" value="InterPro"/>
</dbReference>
<feature type="compositionally biased region" description="Basic residues" evidence="5">
    <location>
        <begin position="266"/>
        <end position="279"/>
    </location>
</feature>
<dbReference type="InParanoid" id="A0A674DC52"/>
<proteinExistence type="predicted"/>